<dbReference type="SUPFAM" id="SSF54211">
    <property type="entry name" value="Ribosomal protein S5 domain 2-like"/>
    <property type="match status" value="1"/>
</dbReference>
<dbReference type="PROSITE" id="PS00058">
    <property type="entry name" value="DNA_MISMATCH_REPAIR_1"/>
    <property type="match status" value="1"/>
</dbReference>
<feature type="compositionally biased region" description="Basic and acidic residues" evidence="4">
    <location>
        <begin position="555"/>
        <end position="566"/>
    </location>
</feature>
<organism evidence="7 8">
    <name type="scientific">Chaetomium strumarium</name>
    <dbReference type="NCBI Taxonomy" id="1170767"/>
    <lineage>
        <taxon>Eukaryota</taxon>
        <taxon>Fungi</taxon>
        <taxon>Dikarya</taxon>
        <taxon>Ascomycota</taxon>
        <taxon>Pezizomycotina</taxon>
        <taxon>Sordariomycetes</taxon>
        <taxon>Sordariomycetidae</taxon>
        <taxon>Sordariales</taxon>
        <taxon>Chaetomiaceae</taxon>
        <taxon>Chaetomium</taxon>
    </lineage>
</organism>
<reference evidence="7" key="1">
    <citation type="journal article" date="2023" name="Mol. Phylogenet. Evol.">
        <title>Genome-scale phylogeny and comparative genomics of the fungal order Sordariales.</title>
        <authorList>
            <person name="Hensen N."/>
            <person name="Bonometti L."/>
            <person name="Westerberg I."/>
            <person name="Brannstrom I.O."/>
            <person name="Guillou S."/>
            <person name="Cros-Aarteil S."/>
            <person name="Calhoun S."/>
            <person name="Haridas S."/>
            <person name="Kuo A."/>
            <person name="Mondo S."/>
            <person name="Pangilinan J."/>
            <person name="Riley R."/>
            <person name="LaButti K."/>
            <person name="Andreopoulos B."/>
            <person name="Lipzen A."/>
            <person name="Chen C."/>
            <person name="Yan M."/>
            <person name="Daum C."/>
            <person name="Ng V."/>
            <person name="Clum A."/>
            <person name="Steindorff A."/>
            <person name="Ohm R.A."/>
            <person name="Martin F."/>
            <person name="Silar P."/>
            <person name="Natvig D.O."/>
            <person name="Lalanne C."/>
            <person name="Gautier V."/>
            <person name="Ament-Velasquez S.L."/>
            <person name="Kruys A."/>
            <person name="Hutchinson M.I."/>
            <person name="Powell A.J."/>
            <person name="Barry K."/>
            <person name="Miller A.N."/>
            <person name="Grigoriev I.V."/>
            <person name="Debuchy R."/>
            <person name="Gladieux P."/>
            <person name="Hiltunen Thoren M."/>
            <person name="Johannesson H."/>
        </authorList>
    </citation>
    <scope>NUCLEOTIDE SEQUENCE</scope>
    <source>
        <strain evidence="7">CBS 333.67</strain>
    </source>
</reference>
<feature type="domain" description="DNA mismatch repair protein S5" evidence="6">
    <location>
        <begin position="220"/>
        <end position="359"/>
    </location>
</feature>
<feature type="region of interest" description="Disordered" evidence="4">
    <location>
        <begin position="369"/>
        <end position="611"/>
    </location>
</feature>
<dbReference type="GO" id="GO:0030983">
    <property type="term" value="F:mismatched DNA binding"/>
    <property type="evidence" value="ECO:0007669"/>
    <property type="project" value="InterPro"/>
</dbReference>
<feature type="compositionally biased region" description="Acidic residues" evidence="4">
    <location>
        <begin position="422"/>
        <end position="433"/>
    </location>
</feature>
<evidence type="ECO:0000256" key="4">
    <source>
        <dbReference type="SAM" id="MobiDB-lite"/>
    </source>
</evidence>
<dbReference type="RefSeq" id="XP_062722694.1">
    <property type="nucleotide sequence ID" value="XM_062865746.1"/>
</dbReference>
<feature type="region of interest" description="Disordered" evidence="4">
    <location>
        <begin position="628"/>
        <end position="653"/>
    </location>
</feature>
<dbReference type="InterPro" id="IPR014762">
    <property type="entry name" value="DNA_mismatch_repair_CS"/>
</dbReference>
<dbReference type="FunFam" id="3.30.565.10:FF:000014">
    <property type="entry name" value="Mismatch repair endonuclease pms1, putative"/>
    <property type="match status" value="1"/>
</dbReference>
<feature type="compositionally biased region" description="Basic and acidic residues" evidence="4">
    <location>
        <begin position="766"/>
        <end position="780"/>
    </location>
</feature>
<feature type="compositionally biased region" description="Pro residues" evidence="4">
    <location>
        <begin position="582"/>
        <end position="597"/>
    </location>
</feature>
<name>A0AAJ0GVN6_9PEZI</name>
<dbReference type="CDD" id="cd03484">
    <property type="entry name" value="MutL_Trans_hPMS_2_like"/>
    <property type="match status" value="1"/>
</dbReference>
<dbReference type="Gene3D" id="3.30.230.10">
    <property type="match status" value="1"/>
</dbReference>
<dbReference type="GO" id="GO:0000710">
    <property type="term" value="P:meiotic mismatch repair"/>
    <property type="evidence" value="ECO:0007669"/>
    <property type="project" value="UniProtKB-ARBA"/>
</dbReference>
<feature type="compositionally biased region" description="Basic residues" evidence="4">
    <location>
        <begin position="856"/>
        <end position="867"/>
    </location>
</feature>
<dbReference type="GO" id="GO:0005524">
    <property type="term" value="F:ATP binding"/>
    <property type="evidence" value="ECO:0007669"/>
    <property type="project" value="InterPro"/>
</dbReference>
<dbReference type="InterPro" id="IPR042121">
    <property type="entry name" value="MutL_C_regsub"/>
</dbReference>
<sequence>MFSNATIKAIESSTVHQIQSGQVIVDLCSVAKELVENSIDAGATAIEVRFKNQGLDSIEVQDNGSGIAPHNYESVALKHYTSKLASYDDLSELQTFGFRGEALSSLCALSRFFVVTCTQEEAPRATRLDFETSGKLKSTSVVSGQRGTTVIVEDLFRSLPVRRRELERNIKREWGKVINLLNQYACVQTGIKFTVSQQPTKGKRMVLFSTKGNPTTRENIINVFGMKTMNALIAMDLKLELVPTTGPLNKGKSRADGSATEVRVVGHISRPAHGEGRQTPDRQMFYVNGRPCGLPQFAKVFNEVYRLYNSSQSPFIFADIQLDTHLYDVNVSPDKRTILLHDQGQMLDNLRESLIELFETQDVTVPITQTAALKPTPPKKTVGGGLGTPAPVQPGSSRSATVAPQRRSEASSPIRHRKSIEDDGEIGGEEDIQENVGQENVGAEEGDSGPRARTQSTHKPASSVQNVTLLSRWLAKTTDGRKPPDIAGPDARQPAETAVGDMLVSTPMTARISHQPKNATAEEPASLVEGAEDEPEDGQASQNKNSLACSTSPEWIKDPRPDDAKFRRLSGSLAVEEDEPESPVPAIAPPSQPPAPRHNPIGTARPFNRSTQEVATITIGDDTVTSLVGNRAKRPRVEESSNPTKSINAGKAGQQNVVLPSFGGRLSQLFSASARPGEGTADGTGVVTEDIDQDRQLADQGDGEEADEQGEEDEEDSLFVSQPERKPTGDEDVQRSEELPVGDQVPGTEQVEDVEALSRPDSPLNSDEHPESCHDDHPAEDTEYMDEDEKRARKDRKVQAMIDAAEAAATEVTEGEKRSQLFIKGRARRKDMTANLVQHVKTNEGDIQQRIAALKKHLQPPRSKAMKTKSSEGLEAEDAEEKLSLKITKSDFAKMKIIGQFNLGFILAVREAASSTEETPQNEDDELFIIDQHASDEKYNFERLQASTTVQSQRLVQPKTLELTALEEEIILEHQPALERNGFLVQVDTSGDKPVGSRVQLLSLPLSRETTFSVSDLEELIVLLADNPTSSATTIPRPSKVRKMFAMRACRSSIMIGRALSRSQMEKVVRHMGEMEKPWNCPHGRPTMRHLCGLGGAWDERVWMEGDGFDERGGRTDWVGWVKEKRSVE</sequence>
<dbReference type="InterPro" id="IPR013507">
    <property type="entry name" value="DNA_mismatch_S5_2-like"/>
</dbReference>
<comment type="similarity">
    <text evidence="1">Belongs to the DNA mismatch repair MutL/HexB family.</text>
</comment>
<feature type="region of interest" description="Disordered" evidence="4">
    <location>
        <begin position="671"/>
        <end position="797"/>
    </location>
</feature>
<dbReference type="FunFam" id="3.30.1370.100:FF:000001">
    <property type="entry name" value="Mismatch repair endonuclease pms1, putative"/>
    <property type="match status" value="1"/>
</dbReference>
<dbReference type="FunFam" id="3.30.230.10:FF:000120">
    <property type="entry name" value="Mismatch repair endonuclease PMS2"/>
    <property type="match status" value="1"/>
</dbReference>
<dbReference type="InterPro" id="IPR014721">
    <property type="entry name" value="Ribsml_uS5_D2-typ_fold_subgr"/>
</dbReference>
<dbReference type="SUPFAM" id="SSF55874">
    <property type="entry name" value="ATPase domain of HSP90 chaperone/DNA topoisomerase II/histidine kinase"/>
    <property type="match status" value="1"/>
</dbReference>
<dbReference type="GeneID" id="87884575"/>
<dbReference type="AlphaFoldDB" id="A0AAJ0GVN6"/>
<dbReference type="PANTHER" id="PTHR10073:SF52">
    <property type="entry name" value="MISMATCH REPAIR ENDONUCLEASE PMS2"/>
    <property type="match status" value="1"/>
</dbReference>
<dbReference type="FunFam" id="3.30.1540.20:FF:000019">
    <property type="entry name" value="PMS1 homolog 2, mismatch repair system component"/>
    <property type="match status" value="1"/>
</dbReference>
<dbReference type="NCBIfam" id="TIGR00585">
    <property type="entry name" value="mutl"/>
    <property type="match status" value="1"/>
</dbReference>
<reference evidence="7" key="2">
    <citation type="submission" date="2023-06" db="EMBL/GenBank/DDBJ databases">
        <authorList>
            <consortium name="Lawrence Berkeley National Laboratory"/>
            <person name="Mondo S.J."/>
            <person name="Hensen N."/>
            <person name="Bonometti L."/>
            <person name="Westerberg I."/>
            <person name="Brannstrom I.O."/>
            <person name="Guillou S."/>
            <person name="Cros-Aarteil S."/>
            <person name="Calhoun S."/>
            <person name="Haridas S."/>
            <person name="Kuo A."/>
            <person name="Pangilinan J."/>
            <person name="Riley R."/>
            <person name="Labutti K."/>
            <person name="Andreopoulos B."/>
            <person name="Lipzen A."/>
            <person name="Chen C."/>
            <person name="Yanf M."/>
            <person name="Daum C."/>
            <person name="Ng V."/>
            <person name="Clum A."/>
            <person name="Steindorff A."/>
            <person name="Ohm R."/>
            <person name="Martin F."/>
            <person name="Silar P."/>
            <person name="Natvig D."/>
            <person name="Lalanne C."/>
            <person name="Gautier V."/>
            <person name="Ament-Velasquez S.L."/>
            <person name="Kruys A."/>
            <person name="Hutchinson M.I."/>
            <person name="Powell A.J."/>
            <person name="Barry K."/>
            <person name="Miller A.N."/>
            <person name="Grigoriev I.V."/>
            <person name="Debuchy R."/>
            <person name="Gladieux P."/>
            <person name="Thoren M.H."/>
            <person name="Johannesson H."/>
        </authorList>
    </citation>
    <scope>NUCLEOTIDE SEQUENCE</scope>
    <source>
        <strain evidence="7">CBS 333.67</strain>
    </source>
</reference>
<dbReference type="Proteomes" id="UP001273166">
    <property type="component" value="Unassembled WGS sequence"/>
</dbReference>
<dbReference type="Gene3D" id="3.30.565.10">
    <property type="entry name" value="Histidine kinase-like ATPase, C-terminal domain"/>
    <property type="match status" value="1"/>
</dbReference>
<dbReference type="GO" id="GO:0032389">
    <property type="term" value="C:MutLalpha complex"/>
    <property type="evidence" value="ECO:0007669"/>
    <property type="project" value="TreeGrafter"/>
</dbReference>
<evidence type="ECO:0000256" key="3">
    <source>
        <dbReference type="ARBA" id="ARBA00070941"/>
    </source>
</evidence>
<accession>A0AAJ0GVN6</accession>
<evidence type="ECO:0000259" key="6">
    <source>
        <dbReference type="SMART" id="SM01340"/>
    </source>
</evidence>
<keyword evidence="8" id="KW-1185">Reference proteome</keyword>
<keyword evidence="2" id="KW-0227">DNA damage</keyword>
<evidence type="ECO:0000313" key="7">
    <source>
        <dbReference type="EMBL" id="KAK3306914.1"/>
    </source>
</evidence>
<dbReference type="InterPro" id="IPR020568">
    <property type="entry name" value="Ribosomal_Su5_D2-typ_SF"/>
</dbReference>
<evidence type="ECO:0000256" key="1">
    <source>
        <dbReference type="ARBA" id="ARBA00006082"/>
    </source>
</evidence>
<dbReference type="PANTHER" id="PTHR10073">
    <property type="entry name" value="DNA MISMATCH REPAIR PROTEIN MLH, PMS, MUTL"/>
    <property type="match status" value="1"/>
</dbReference>
<comment type="caution">
    <text evidence="7">The sequence shown here is derived from an EMBL/GenBank/DDBJ whole genome shotgun (WGS) entry which is preliminary data.</text>
</comment>
<feature type="domain" description="MutL C-terminal dimerisation" evidence="5">
    <location>
        <begin position="897"/>
        <end position="1060"/>
    </location>
</feature>
<dbReference type="InterPro" id="IPR042120">
    <property type="entry name" value="MutL_C_dimsub"/>
</dbReference>
<dbReference type="Pfam" id="PF01119">
    <property type="entry name" value="DNA_mis_repair"/>
    <property type="match status" value="1"/>
</dbReference>
<feature type="region of interest" description="Disordered" evidence="4">
    <location>
        <begin position="856"/>
        <end position="879"/>
    </location>
</feature>
<dbReference type="InterPro" id="IPR014790">
    <property type="entry name" value="MutL_C"/>
</dbReference>
<dbReference type="GO" id="GO:0140664">
    <property type="term" value="F:ATP-dependent DNA damage sensor activity"/>
    <property type="evidence" value="ECO:0007669"/>
    <property type="project" value="InterPro"/>
</dbReference>
<dbReference type="Gene3D" id="3.30.1540.20">
    <property type="entry name" value="MutL, C-terminal domain, dimerisation subdomain"/>
    <property type="match status" value="1"/>
</dbReference>
<dbReference type="Pfam" id="PF08676">
    <property type="entry name" value="MutL_C"/>
    <property type="match status" value="1"/>
</dbReference>
<feature type="compositionally biased region" description="Polar residues" evidence="4">
    <location>
        <begin position="453"/>
        <end position="469"/>
    </location>
</feature>
<evidence type="ECO:0000256" key="2">
    <source>
        <dbReference type="ARBA" id="ARBA00022763"/>
    </source>
</evidence>
<feature type="compositionally biased region" description="Polar residues" evidence="4">
    <location>
        <begin position="539"/>
        <end position="553"/>
    </location>
</feature>
<dbReference type="InterPro" id="IPR037198">
    <property type="entry name" value="MutL_C_sf"/>
</dbReference>
<dbReference type="EMBL" id="JAUDZG010000003">
    <property type="protein sequence ID" value="KAK3306914.1"/>
    <property type="molecule type" value="Genomic_DNA"/>
</dbReference>
<feature type="compositionally biased region" description="Basic and acidic residues" evidence="4">
    <location>
        <begin position="723"/>
        <end position="738"/>
    </location>
</feature>
<evidence type="ECO:0000313" key="8">
    <source>
        <dbReference type="Proteomes" id="UP001273166"/>
    </source>
</evidence>
<proteinExistence type="inferred from homology"/>
<dbReference type="SMART" id="SM00853">
    <property type="entry name" value="MutL_C"/>
    <property type="match status" value="1"/>
</dbReference>
<dbReference type="SMART" id="SM01340">
    <property type="entry name" value="DNA_mis_repair"/>
    <property type="match status" value="1"/>
</dbReference>
<dbReference type="InterPro" id="IPR002099">
    <property type="entry name" value="MutL/Mlh/PMS"/>
</dbReference>
<gene>
    <name evidence="7" type="ORF">B0T15DRAFT_431965</name>
</gene>
<evidence type="ECO:0000259" key="5">
    <source>
        <dbReference type="SMART" id="SM00853"/>
    </source>
</evidence>
<dbReference type="Gene3D" id="3.30.1370.100">
    <property type="entry name" value="MutL, C-terminal domain, regulatory subdomain"/>
    <property type="match status" value="1"/>
</dbReference>
<protein>
    <recommendedName>
        <fullName evidence="3">DNA mismatch repair protein PMS1</fullName>
    </recommendedName>
</protein>
<dbReference type="SUPFAM" id="SSF118116">
    <property type="entry name" value="DNA mismatch repair protein MutL"/>
    <property type="match status" value="1"/>
</dbReference>
<feature type="compositionally biased region" description="Polar residues" evidence="4">
    <location>
        <begin position="640"/>
        <end position="653"/>
    </location>
</feature>
<dbReference type="GO" id="GO:0016887">
    <property type="term" value="F:ATP hydrolysis activity"/>
    <property type="evidence" value="ECO:0007669"/>
    <property type="project" value="InterPro"/>
</dbReference>
<feature type="compositionally biased region" description="Acidic residues" evidence="4">
    <location>
        <begin position="701"/>
        <end position="717"/>
    </location>
</feature>
<dbReference type="InterPro" id="IPR038973">
    <property type="entry name" value="MutL/Mlh/Pms-like"/>
</dbReference>
<dbReference type="InterPro" id="IPR036890">
    <property type="entry name" value="HATPase_C_sf"/>
</dbReference>
<dbReference type="CDD" id="cd16926">
    <property type="entry name" value="HATPase_MutL-MLH-PMS-like"/>
    <property type="match status" value="1"/>
</dbReference>
<dbReference type="Pfam" id="PF13589">
    <property type="entry name" value="HATPase_c_3"/>
    <property type="match status" value="1"/>
</dbReference>